<evidence type="ECO:0000256" key="4">
    <source>
        <dbReference type="ARBA" id="ARBA00022603"/>
    </source>
</evidence>
<keyword evidence="11" id="KW-1185">Reference proteome</keyword>
<comment type="caution">
    <text evidence="10">The sequence shown here is derived from an EMBL/GenBank/DDBJ whole genome shotgun (WGS) entry which is preliminary data.</text>
</comment>
<dbReference type="Proteomes" id="UP000011591">
    <property type="component" value="Unassembled WGS sequence"/>
</dbReference>
<dbReference type="PANTHER" id="PTHR10815:SF13">
    <property type="entry name" value="METHYLATED-DNA--PROTEIN-CYSTEINE METHYLTRANSFERASE"/>
    <property type="match status" value="1"/>
</dbReference>
<evidence type="ECO:0000256" key="1">
    <source>
        <dbReference type="ARBA" id="ARBA00001286"/>
    </source>
</evidence>
<comment type="similarity">
    <text evidence="2">Belongs to the MGMT family.</text>
</comment>
<accession>M0BCE4</accession>
<sequence length="141" mass="15074">MKLQILDGEIAIDESSIAESVAEIRTQVREYERGDRRRFDLDVDVPDGLTGDVMAAMMAIPYGETRTYGDLAADLGTSPVAVGQACGRNPVPIVVPCHRVVGSDGALTGYSAADGVATKRRLLELEARESDGPVQTRLPTT</sequence>
<dbReference type="SUPFAM" id="SSF46767">
    <property type="entry name" value="Methylated DNA-protein cysteine methyltransferase, C-terminal domain"/>
    <property type="match status" value="1"/>
</dbReference>
<name>M0BCE4_9EURY</name>
<dbReference type="EMBL" id="AOIP01000014">
    <property type="protein sequence ID" value="ELZ07968.1"/>
    <property type="molecule type" value="Genomic_DNA"/>
</dbReference>
<dbReference type="PANTHER" id="PTHR10815">
    <property type="entry name" value="METHYLATED-DNA--PROTEIN-CYSTEINE METHYLTRANSFERASE"/>
    <property type="match status" value="1"/>
</dbReference>
<organism evidence="10 11">
    <name type="scientific">Natrialba aegyptia DSM 13077</name>
    <dbReference type="NCBI Taxonomy" id="1227491"/>
    <lineage>
        <taxon>Archaea</taxon>
        <taxon>Methanobacteriati</taxon>
        <taxon>Methanobacteriota</taxon>
        <taxon>Stenosarchaea group</taxon>
        <taxon>Halobacteria</taxon>
        <taxon>Halobacteriales</taxon>
        <taxon>Natrialbaceae</taxon>
        <taxon>Natrialba</taxon>
    </lineage>
</organism>
<dbReference type="Pfam" id="PF01035">
    <property type="entry name" value="DNA_binding_1"/>
    <property type="match status" value="1"/>
</dbReference>
<comment type="catalytic activity">
    <reaction evidence="8">
        <text>a 6-O-methyl-2'-deoxyguanosine in DNA + L-cysteinyl-[protein] = S-methyl-L-cysteinyl-[protein] + a 2'-deoxyguanosine in DNA</text>
        <dbReference type="Rhea" id="RHEA:24000"/>
        <dbReference type="Rhea" id="RHEA-COMP:10131"/>
        <dbReference type="Rhea" id="RHEA-COMP:10132"/>
        <dbReference type="Rhea" id="RHEA-COMP:11367"/>
        <dbReference type="Rhea" id="RHEA-COMP:11368"/>
        <dbReference type="ChEBI" id="CHEBI:29950"/>
        <dbReference type="ChEBI" id="CHEBI:82612"/>
        <dbReference type="ChEBI" id="CHEBI:85445"/>
        <dbReference type="ChEBI" id="CHEBI:85448"/>
        <dbReference type="EC" id="2.1.1.63"/>
    </reaction>
</comment>
<dbReference type="RefSeq" id="WP_006664307.1">
    <property type="nucleotide sequence ID" value="NZ_AOIP01000014.1"/>
</dbReference>
<keyword evidence="5 10" id="KW-0808">Transferase</keyword>
<keyword evidence="4 10" id="KW-0489">Methyltransferase</keyword>
<dbReference type="OrthoDB" id="372118at2157"/>
<dbReference type="InterPro" id="IPR036217">
    <property type="entry name" value="MethylDNA_cys_MeTrfase_DNAb"/>
</dbReference>
<feature type="domain" description="Methylated-DNA-[protein]-cysteine S-methyltransferase DNA binding" evidence="9">
    <location>
        <begin position="52"/>
        <end position="127"/>
    </location>
</feature>
<evidence type="ECO:0000256" key="6">
    <source>
        <dbReference type="ARBA" id="ARBA00022763"/>
    </source>
</evidence>
<dbReference type="Gene3D" id="1.10.10.10">
    <property type="entry name" value="Winged helix-like DNA-binding domain superfamily/Winged helix DNA-binding domain"/>
    <property type="match status" value="1"/>
</dbReference>
<evidence type="ECO:0000256" key="8">
    <source>
        <dbReference type="ARBA" id="ARBA00049348"/>
    </source>
</evidence>
<dbReference type="InterPro" id="IPR001497">
    <property type="entry name" value="MethylDNA_cys_MeTrfase_AS"/>
</dbReference>
<evidence type="ECO:0000256" key="2">
    <source>
        <dbReference type="ARBA" id="ARBA00008711"/>
    </source>
</evidence>
<dbReference type="EC" id="2.1.1.63" evidence="3"/>
<evidence type="ECO:0000256" key="7">
    <source>
        <dbReference type="ARBA" id="ARBA00023204"/>
    </source>
</evidence>
<dbReference type="FunFam" id="1.10.10.10:FF:000214">
    <property type="entry name" value="Methylated-DNA--protein-cysteine methyltransferase"/>
    <property type="match status" value="1"/>
</dbReference>
<comment type="catalytic activity">
    <reaction evidence="1">
        <text>a 4-O-methyl-thymidine in DNA + L-cysteinyl-[protein] = a thymidine in DNA + S-methyl-L-cysteinyl-[protein]</text>
        <dbReference type="Rhea" id="RHEA:53428"/>
        <dbReference type="Rhea" id="RHEA-COMP:10131"/>
        <dbReference type="Rhea" id="RHEA-COMP:10132"/>
        <dbReference type="Rhea" id="RHEA-COMP:13555"/>
        <dbReference type="Rhea" id="RHEA-COMP:13556"/>
        <dbReference type="ChEBI" id="CHEBI:29950"/>
        <dbReference type="ChEBI" id="CHEBI:82612"/>
        <dbReference type="ChEBI" id="CHEBI:137386"/>
        <dbReference type="ChEBI" id="CHEBI:137387"/>
        <dbReference type="EC" id="2.1.1.63"/>
    </reaction>
</comment>
<reference evidence="10 11" key="1">
    <citation type="journal article" date="2014" name="PLoS Genet.">
        <title>Phylogenetically driven sequencing of extremely halophilic archaea reveals strategies for static and dynamic osmo-response.</title>
        <authorList>
            <person name="Becker E.A."/>
            <person name="Seitzer P.M."/>
            <person name="Tritt A."/>
            <person name="Larsen D."/>
            <person name="Krusor M."/>
            <person name="Yao A.I."/>
            <person name="Wu D."/>
            <person name="Madern D."/>
            <person name="Eisen J.A."/>
            <person name="Darling A.E."/>
            <person name="Facciotti M.T."/>
        </authorList>
    </citation>
    <scope>NUCLEOTIDE SEQUENCE [LARGE SCALE GENOMIC DNA]</scope>
    <source>
        <strain evidence="10 11">DSM 13077</strain>
    </source>
</reference>
<dbReference type="GO" id="GO:0006281">
    <property type="term" value="P:DNA repair"/>
    <property type="evidence" value="ECO:0007669"/>
    <property type="project" value="UniProtKB-KW"/>
</dbReference>
<proteinExistence type="inferred from homology"/>
<dbReference type="GO" id="GO:0003908">
    <property type="term" value="F:methylated-DNA-[protein]-cysteine S-methyltransferase activity"/>
    <property type="evidence" value="ECO:0007669"/>
    <property type="project" value="UniProtKB-EC"/>
</dbReference>
<dbReference type="InterPro" id="IPR014048">
    <property type="entry name" value="MethylDNA_cys_MeTrfase_DNA-bd"/>
</dbReference>
<dbReference type="NCBIfam" id="TIGR00589">
    <property type="entry name" value="ogt"/>
    <property type="match status" value="1"/>
</dbReference>
<dbReference type="InterPro" id="IPR036388">
    <property type="entry name" value="WH-like_DNA-bd_sf"/>
</dbReference>
<dbReference type="GO" id="GO:0032259">
    <property type="term" value="P:methylation"/>
    <property type="evidence" value="ECO:0007669"/>
    <property type="project" value="UniProtKB-KW"/>
</dbReference>
<protein>
    <recommendedName>
        <fullName evidence="3">methylated-DNA--[protein]-cysteine S-methyltransferase</fullName>
        <ecNumber evidence="3">2.1.1.63</ecNumber>
    </recommendedName>
</protein>
<evidence type="ECO:0000256" key="5">
    <source>
        <dbReference type="ARBA" id="ARBA00022679"/>
    </source>
</evidence>
<keyword evidence="6" id="KW-0227">DNA damage</keyword>
<evidence type="ECO:0000256" key="3">
    <source>
        <dbReference type="ARBA" id="ARBA00011918"/>
    </source>
</evidence>
<dbReference type="PATRIC" id="fig|1227491.4.peg.804"/>
<dbReference type="AlphaFoldDB" id="M0BCE4"/>
<dbReference type="CDD" id="cd06445">
    <property type="entry name" value="ATase"/>
    <property type="match status" value="1"/>
</dbReference>
<dbReference type="PROSITE" id="PS00374">
    <property type="entry name" value="MGMT"/>
    <property type="match status" value="1"/>
</dbReference>
<evidence type="ECO:0000259" key="9">
    <source>
        <dbReference type="Pfam" id="PF01035"/>
    </source>
</evidence>
<evidence type="ECO:0000313" key="11">
    <source>
        <dbReference type="Proteomes" id="UP000011591"/>
    </source>
</evidence>
<evidence type="ECO:0000313" key="10">
    <source>
        <dbReference type="EMBL" id="ELZ07968.1"/>
    </source>
</evidence>
<keyword evidence="7" id="KW-0234">DNA repair</keyword>
<gene>
    <name evidence="10" type="ORF">C480_03904</name>
</gene>